<dbReference type="InterPro" id="IPR013083">
    <property type="entry name" value="Znf_RING/FYVE/PHD"/>
</dbReference>
<organism evidence="7 8">
    <name type="scientific">Anopheles epiroticus</name>
    <dbReference type="NCBI Taxonomy" id="199890"/>
    <lineage>
        <taxon>Eukaryota</taxon>
        <taxon>Metazoa</taxon>
        <taxon>Ecdysozoa</taxon>
        <taxon>Arthropoda</taxon>
        <taxon>Hexapoda</taxon>
        <taxon>Insecta</taxon>
        <taxon>Pterygota</taxon>
        <taxon>Neoptera</taxon>
        <taxon>Endopterygota</taxon>
        <taxon>Diptera</taxon>
        <taxon>Nematocera</taxon>
        <taxon>Culicoidea</taxon>
        <taxon>Culicidae</taxon>
        <taxon>Anophelinae</taxon>
        <taxon>Anopheles</taxon>
    </lineage>
</organism>
<dbReference type="Pfam" id="PF13639">
    <property type="entry name" value="zf-RING_2"/>
    <property type="match status" value="1"/>
</dbReference>
<reference evidence="8" key="1">
    <citation type="submission" date="2013-03" db="EMBL/GenBank/DDBJ databases">
        <title>The Genome Sequence of Anopheles epiroticus epiroticus2.</title>
        <authorList>
            <consortium name="The Broad Institute Genomics Platform"/>
            <person name="Neafsey D.E."/>
            <person name="Howell P."/>
            <person name="Walker B."/>
            <person name="Young S.K."/>
            <person name="Zeng Q."/>
            <person name="Gargeya S."/>
            <person name="Fitzgerald M."/>
            <person name="Haas B."/>
            <person name="Abouelleil A."/>
            <person name="Allen A.W."/>
            <person name="Alvarado L."/>
            <person name="Arachchi H.M."/>
            <person name="Berlin A.M."/>
            <person name="Chapman S.B."/>
            <person name="Gainer-Dewar J."/>
            <person name="Goldberg J."/>
            <person name="Griggs A."/>
            <person name="Gujja S."/>
            <person name="Hansen M."/>
            <person name="Howarth C."/>
            <person name="Imamovic A."/>
            <person name="Ireland A."/>
            <person name="Larimer J."/>
            <person name="McCowan C."/>
            <person name="Murphy C."/>
            <person name="Pearson M."/>
            <person name="Poon T.W."/>
            <person name="Priest M."/>
            <person name="Roberts A."/>
            <person name="Saif S."/>
            <person name="Shea T."/>
            <person name="Sisk P."/>
            <person name="Sykes S."/>
            <person name="Wortman J."/>
            <person name="Nusbaum C."/>
            <person name="Birren B."/>
        </authorList>
    </citation>
    <scope>NUCLEOTIDE SEQUENCE [LARGE SCALE GENOMIC DNA]</scope>
    <source>
        <strain evidence="8">Epiroticus2</strain>
    </source>
</reference>
<name>A0A182PQG3_9DIPT</name>
<evidence type="ECO:0000259" key="6">
    <source>
        <dbReference type="PROSITE" id="PS50089"/>
    </source>
</evidence>
<dbReference type="PANTHER" id="PTHR23041:SF78">
    <property type="entry name" value="E3 UBIQUITIN-PROTEIN LIGASE RNF4"/>
    <property type="match status" value="1"/>
</dbReference>
<reference evidence="7" key="2">
    <citation type="submission" date="2020-05" db="UniProtKB">
        <authorList>
            <consortium name="EnsemblMetazoa"/>
        </authorList>
    </citation>
    <scope>IDENTIFICATION</scope>
    <source>
        <strain evidence="7">Epiroticus2</strain>
    </source>
</reference>
<dbReference type="InterPro" id="IPR047134">
    <property type="entry name" value="RNF4"/>
</dbReference>
<evidence type="ECO:0000256" key="4">
    <source>
        <dbReference type="PROSITE-ProRule" id="PRU00175"/>
    </source>
</evidence>
<keyword evidence="1" id="KW-0479">Metal-binding</keyword>
<feature type="compositionally biased region" description="Polar residues" evidence="5">
    <location>
        <begin position="35"/>
        <end position="49"/>
    </location>
</feature>
<feature type="compositionally biased region" description="Pro residues" evidence="5">
    <location>
        <begin position="154"/>
        <end position="169"/>
    </location>
</feature>
<dbReference type="InterPro" id="IPR017907">
    <property type="entry name" value="Znf_RING_CS"/>
</dbReference>
<dbReference type="SUPFAM" id="SSF57850">
    <property type="entry name" value="RING/U-box"/>
    <property type="match status" value="1"/>
</dbReference>
<dbReference type="GO" id="GO:0045944">
    <property type="term" value="P:positive regulation of transcription by RNA polymerase II"/>
    <property type="evidence" value="ECO:0007669"/>
    <property type="project" value="TreeGrafter"/>
</dbReference>
<dbReference type="STRING" id="199890.A0A182PQG3"/>
<feature type="domain" description="RING-type" evidence="6">
    <location>
        <begin position="188"/>
        <end position="225"/>
    </location>
</feature>
<feature type="compositionally biased region" description="Polar residues" evidence="5">
    <location>
        <begin position="170"/>
        <end position="180"/>
    </location>
</feature>
<dbReference type="Gene3D" id="3.30.40.10">
    <property type="entry name" value="Zinc/RING finger domain, C3HC4 (zinc finger)"/>
    <property type="match status" value="1"/>
</dbReference>
<feature type="region of interest" description="Disordered" evidence="5">
    <location>
        <begin position="21"/>
        <end position="80"/>
    </location>
</feature>
<dbReference type="VEuPathDB" id="VectorBase:AEPI009194"/>
<keyword evidence="3" id="KW-0862">Zinc</keyword>
<feature type="compositionally biased region" description="Polar residues" evidence="5">
    <location>
        <begin position="132"/>
        <end position="143"/>
    </location>
</feature>
<evidence type="ECO:0000256" key="1">
    <source>
        <dbReference type="ARBA" id="ARBA00022723"/>
    </source>
</evidence>
<dbReference type="EnsemblMetazoa" id="AEPI009194-RA">
    <property type="protein sequence ID" value="AEPI009194-PA"/>
    <property type="gene ID" value="AEPI009194"/>
</dbReference>
<evidence type="ECO:0000313" key="8">
    <source>
        <dbReference type="Proteomes" id="UP000075885"/>
    </source>
</evidence>
<dbReference type="PROSITE" id="PS00518">
    <property type="entry name" value="ZF_RING_1"/>
    <property type="match status" value="1"/>
</dbReference>
<proteinExistence type="predicted"/>
<protein>
    <submittedName>
        <fullName evidence="7">RING-type domain-containing protein</fullName>
    </submittedName>
</protein>
<dbReference type="Proteomes" id="UP000075885">
    <property type="component" value="Unassembled WGS sequence"/>
</dbReference>
<sequence length="225" mass="25094">MDASANSSYSLFANVSELDQSALAESPPLRRTETQRLLNQPTRPRNVSQLHEPDSIVVISSDEEDNTNPTPAVRRRNNRTQRRFLTEMTRYNTREIIIEIGSPDATVRVNLDGPLNSRRRSHLAVHQRDNNYTRGNVQRQRQVPETTFTTDPAPTQPPAKPAAVSPPVPNSQRPPNSSPATGKEIIFPICYESLADRSALSTICGHIFCVSCIKRAQQITKACPI</sequence>
<feature type="compositionally biased region" description="Low complexity" evidence="5">
    <location>
        <begin position="144"/>
        <end position="153"/>
    </location>
</feature>
<accession>A0A182PQG3</accession>
<keyword evidence="2 4" id="KW-0863">Zinc-finger</keyword>
<feature type="region of interest" description="Disordered" evidence="5">
    <location>
        <begin position="118"/>
        <end position="180"/>
    </location>
</feature>
<dbReference type="AlphaFoldDB" id="A0A182PQG3"/>
<evidence type="ECO:0000313" key="7">
    <source>
        <dbReference type="EnsemblMetazoa" id="AEPI009194-PA"/>
    </source>
</evidence>
<dbReference type="GO" id="GO:0008270">
    <property type="term" value="F:zinc ion binding"/>
    <property type="evidence" value="ECO:0007669"/>
    <property type="project" value="UniProtKB-KW"/>
</dbReference>
<dbReference type="PROSITE" id="PS50089">
    <property type="entry name" value="ZF_RING_2"/>
    <property type="match status" value="1"/>
</dbReference>
<evidence type="ECO:0000256" key="2">
    <source>
        <dbReference type="ARBA" id="ARBA00022771"/>
    </source>
</evidence>
<evidence type="ECO:0000256" key="3">
    <source>
        <dbReference type="ARBA" id="ARBA00022833"/>
    </source>
</evidence>
<evidence type="ECO:0000256" key="5">
    <source>
        <dbReference type="SAM" id="MobiDB-lite"/>
    </source>
</evidence>
<keyword evidence="8" id="KW-1185">Reference proteome</keyword>
<dbReference type="PANTHER" id="PTHR23041">
    <property type="entry name" value="RING FINGER DOMAIN-CONTAINING"/>
    <property type="match status" value="1"/>
</dbReference>
<dbReference type="InterPro" id="IPR001841">
    <property type="entry name" value="Znf_RING"/>
</dbReference>